<gene>
    <name evidence="2" type="ORF">UFOVP1290_240</name>
</gene>
<protein>
    <submittedName>
        <fullName evidence="2">Uncharacterized protein</fullName>
    </submittedName>
</protein>
<name>A0A6J5RGP1_9CAUD</name>
<organism evidence="2">
    <name type="scientific">uncultured Caudovirales phage</name>
    <dbReference type="NCBI Taxonomy" id="2100421"/>
    <lineage>
        <taxon>Viruses</taxon>
        <taxon>Duplodnaviria</taxon>
        <taxon>Heunggongvirae</taxon>
        <taxon>Uroviricota</taxon>
        <taxon>Caudoviricetes</taxon>
        <taxon>Peduoviridae</taxon>
        <taxon>Maltschvirus</taxon>
        <taxon>Maltschvirus maltsch</taxon>
    </lineage>
</organism>
<reference evidence="2" key="1">
    <citation type="submission" date="2020-05" db="EMBL/GenBank/DDBJ databases">
        <authorList>
            <person name="Chiriac C."/>
            <person name="Salcher M."/>
            <person name="Ghai R."/>
            <person name="Kavagutti S V."/>
        </authorList>
    </citation>
    <scope>NUCLEOTIDE SEQUENCE</scope>
</reference>
<keyword evidence="1" id="KW-1133">Transmembrane helix</keyword>
<accession>A0A6J5RGP1</accession>
<feature type="transmembrane region" description="Helical" evidence="1">
    <location>
        <begin position="16"/>
        <end position="34"/>
    </location>
</feature>
<proteinExistence type="predicted"/>
<evidence type="ECO:0000313" key="2">
    <source>
        <dbReference type="EMBL" id="CAB4196720.1"/>
    </source>
</evidence>
<dbReference type="EMBL" id="LR797252">
    <property type="protein sequence ID" value="CAB4196720.1"/>
    <property type="molecule type" value="Genomic_DNA"/>
</dbReference>
<evidence type="ECO:0000256" key="1">
    <source>
        <dbReference type="SAM" id="Phobius"/>
    </source>
</evidence>
<keyword evidence="1" id="KW-0472">Membrane</keyword>
<sequence>MSEITALIREYPSGSLFLMLCFLVVVERIVVTALNKNKTIIQHNCDCSGHDYEDDEEDE</sequence>
<keyword evidence="1" id="KW-0812">Transmembrane</keyword>